<evidence type="ECO:0000313" key="2">
    <source>
        <dbReference type="Proteomes" id="UP001062846"/>
    </source>
</evidence>
<accession>A0ACC0NM07</accession>
<organism evidence="1 2">
    <name type="scientific">Rhododendron molle</name>
    <name type="common">Chinese azalea</name>
    <name type="synonym">Azalea mollis</name>
    <dbReference type="NCBI Taxonomy" id="49168"/>
    <lineage>
        <taxon>Eukaryota</taxon>
        <taxon>Viridiplantae</taxon>
        <taxon>Streptophyta</taxon>
        <taxon>Embryophyta</taxon>
        <taxon>Tracheophyta</taxon>
        <taxon>Spermatophyta</taxon>
        <taxon>Magnoliopsida</taxon>
        <taxon>eudicotyledons</taxon>
        <taxon>Gunneridae</taxon>
        <taxon>Pentapetalae</taxon>
        <taxon>asterids</taxon>
        <taxon>Ericales</taxon>
        <taxon>Ericaceae</taxon>
        <taxon>Ericoideae</taxon>
        <taxon>Rhodoreae</taxon>
        <taxon>Rhododendron</taxon>
    </lineage>
</organism>
<proteinExistence type="predicted"/>
<sequence>MSDSKNLIVRIGAVKASIRLIIHPLSDNEYELILLLNGTMNTLENFIAIEFDGTGLAFLRFNRLWKAPTGFLERVIHSVIQFFIEVAKDPRVRELAQEGLLSFLKEHMNLVMTQLFKATDDERGKFPKYVYLFLDLCSAIVLMLDIIGHSCYKSLHNKYCFMDSSHSAISFSISLMLGSLNVPSSSSASHRHLISEVYKFATLSENPMTASCGIRG</sequence>
<evidence type="ECO:0000313" key="1">
    <source>
        <dbReference type="EMBL" id="KAI8553911.1"/>
    </source>
</evidence>
<dbReference type="Proteomes" id="UP001062846">
    <property type="component" value="Chromosome 5"/>
</dbReference>
<name>A0ACC0NM07_RHOML</name>
<comment type="caution">
    <text evidence="1">The sequence shown here is derived from an EMBL/GenBank/DDBJ whole genome shotgun (WGS) entry which is preliminary data.</text>
</comment>
<keyword evidence="2" id="KW-1185">Reference proteome</keyword>
<protein>
    <submittedName>
        <fullName evidence="1">Uncharacterized protein</fullName>
    </submittedName>
</protein>
<dbReference type="EMBL" id="CM046392">
    <property type="protein sequence ID" value="KAI8553911.1"/>
    <property type="molecule type" value="Genomic_DNA"/>
</dbReference>
<reference evidence="1" key="1">
    <citation type="submission" date="2022-02" db="EMBL/GenBank/DDBJ databases">
        <title>Plant Genome Project.</title>
        <authorList>
            <person name="Zhang R.-G."/>
        </authorList>
    </citation>
    <scope>NUCLEOTIDE SEQUENCE</scope>
    <source>
        <strain evidence="1">AT1</strain>
    </source>
</reference>
<gene>
    <name evidence="1" type="ORF">RHMOL_Rhmol05G0053200</name>
</gene>